<evidence type="ECO:0000313" key="3">
    <source>
        <dbReference type="Proteomes" id="UP001589646"/>
    </source>
</evidence>
<name>A0ABV5QG64_9ACTN</name>
<dbReference type="Pfam" id="PF02469">
    <property type="entry name" value="Fasciclin"/>
    <property type="match status" value="1"/>
</dbReference>
<dbReference type="Gene3D" id="2.30.180.10">
    <property type="entry name" value="FAS1 domain"/>
    <property type="match status" value="1"/>
</dbReference>
<dbReference type="EMBL" id="JBHMCE010000030">
    <property type="protein sequence ID" value="MFB9534507.1"/>
    <property type="molecule type" value="Genomic_DNA"/>
</dbReference>
<organism evidence="2 3">
    <name type="scientific">Nonomuraea roseola</name>
    <dbReference type="NCBI Taxonomy" id="46179"/>
    <lineage>
        <taxon>Bacteria</taxon>
        <taxon>Bacillati</taxon>
        <taxon>Actinomycetota</taxon>
        <taxon>Actinomycetes</taxon>
        <taxon>Streptosporangiales</taxon>
        <taxon>Streptosporangiaceae</taxon>
        <taxon>Nonomuraea</taxon>
    </lineage>
</organism>
<evidence type="ECO:0000313" key="2">
    <source>
        <dbReference type="EMBL" id="MFB9534507.1"/>
    </source>
</evidence>
<dbReference type="PANTHER" id="PTHR10900:SF77">
    <property type="entry name" value="FI19380P1"/>
    <property type="match status" value="1"/>
</dbReference>
<protein>
    <submittedName>
        <fullName evidence="2">Fasciclin domain-containing protein</fullName>
    </submittedName>
</protein>
<dbReference type="SMART" id="SM00554">
    <property type="entry name" value="FAS1"/>
    <property type="match status" value="1"/>
</dbReference>
<evidence type="ECO:0000259" key="1">
    <source>
        <dbReference type="PROSITE" id="PS50213"/>
    </source>
</evidence>
<dbReference type="InterPro" id="IPR050904">
    <property type="entry name" value="Adhesion/Biosynth-related"/>
</dbReference>
<reference evidence="2 3" key="1">
    <citation type="submission" date="2024-09" db="EMBL/GenBank/DDBJ databases">
        <authorList>
            <person name="Sun Q."/>
            <person name="Mori K."/>
        </authorList>
    </citation>
    <scope>NUCLEOTIDE SEQUENCE [LARGE SCALE GENOMIC DNA]</scope>
    <source>
        <strain evidence="2 3">JCM 3323</strain>
    </source>
</reference>
<sequence length="128" mass="13803">MAKEPLVTAISSNPNLTNVVAAISRAQMTDRLNTVKDVTLFAPVNDAFNQRGQISDDRLTEIISYHVAEGRHSPSSLSDAALPTLQGGKLTVKRSGDSYTVNQAKVLCGNIQTANATVYFIDTVLEPR</sequence>
<keyword evidence="3" id="KW-1185">Reference proteome</keyword>
<dbReference type="InterPro" id="IPR036378">
    <property type="entry name" value="FAS1_dom_sf"/>
</dbReference>
<dbReference type="InterPro" id="IPR000782">
    <property type="entry name" value="FAS1_domain"/>
</dbReference>
<feature type="domain" description="FAS1" evidence="1">
    <location>
        <begin position="3"/>
        <end position="125"/>
    </location>
</feature>
<comment type="caution">
    <text evidence="2">The sequence shown here is derived from an EMBL/GenBank/DDBJ whole genome shotgun (WGS) entry which is preliminary data.</text>
</comment>
<dbReference type="PROSITE" id="PS50213">
    <property type="entry name" value="FAS1"/>
    <property type="match status" value="1"/>
</dbReference>
<dbReference type="SUPFAM" id="SSF82153">
    <property type="entry name" value="FAS1 domain"/>
    <property type="match status" value="1"/>
</dbReference>
<proteinExistence type="predicted"/>
<gene>
    <name evidence="2" type="ORF">ACFFRN_48655</name>
</gene>
<dbReference type="Proteomes" id="UP001589646">
    <property type="component" value="Unassembled WGS sequence"/>
</dbReference>
<accession>A0ABV5QG64</accession>
<dbReference type="PANTHER" id="PTHR10900">
    <property type="entry name" value="PERIOSTIN-RELATED"/>
    <property type="match status" value="1"/>
</dbReference>
<dbReference type="RefSeq" id="WP_346119624.1">
    <property type="nucleotide sequence ID" value="NZ_BAAAXC010000009.1"/>
</dbReference>